<dbReference type="Proteomes" id="UP001152607">
    <property type="component" value="Unassembled WGS sequence"/>
</dbReference>
<protein>
    <submittedName>
        <fullName evidence="1">Uncharacterized protein</fullName>
    </submittedName>
</protein>
<reference evidence="1" key="1">
    <citation type="submission" date="2023-01" db="EMBL/GenBank/DDBJ databases">
        <authorList>
            <person name="Van Ghelder C."/>
            <person name="Rancurel C."/>
        </authorList>
    </citation>
    <scope>NUCLEOTIDE SEQUENCE</scope>
    <source>
        <strain evidence="1">CNCM I-4278</strain>
    </source>
</reference>
<organism evidence="1 2">
    <name type="scientific">Periconia digitata</name>
    <dbReference type="NCBI Taxonomy" id="1303443"/>
    <lineage>
        <taxon>Eukaryota</taxon>
        <taxon>Fungi</taxon>
        <taxon>Dikarya</taxon>
        <taxon>Ascomycota</taxon>
        <taxon>Pezizomycotina</taxon>
        <taxon>Dothideomycetes</taxon>
        <taxon>Pleosporomycetidae</taxon>
        <taxon>Pleosporales</taxon>
        <taxon>Massarineae</taxon>
        <taxon>Periconiaceae</taxon>
        <taxon>Periconia</taxon>
    </lineage>
</organism>
<proteinExistence type="predicted"/>
<gene>
    <name evidence="1" type="ORF">PDIGIT_LOCUS1471</name>
</gene>
<comment type="caution">
    <text evidence="1">The sequence shown here is derived from an EMBL/GenBank/DDBJ whole genome shotgun (WGS) entry which is preliminary data.</text>
</comment>
<evidence type="ECO:0000313" key="1">
    <source>
        <dbReference type="EMBL" id="CAI6264208.1"/>
    </source>
</evidence>
<accession>A0A9W4U691</accession>
<dbReference type="AlphaFoldDB" id="A0A9W4U691"/>
<sequence>MLLSLAQQLTQLGHSCRSFMNSCLSGKILVVKLVIAKLGLFTARKQLKDLAQAICSIAHAIVGAHARRGKIVESLLRLAADALIEEP</sequence>
<dbReference type="EMBL" id="CAOQHR010000001">
    <property type="protein sequence ID" value="CAI6264208.1"/>
    <property type="molecule type" value="Genomic_DNA"/>
</dbReference>
<keyword evidence="2" id="KW-1185">Reference proteome</keyword>
<evidence type="ECO:0000313" key="2">
    <source>
        <dbReference type="Proteomes" id="UP001152607"/>
    </source>
</evidence>
<name>A0A9W4U691_9PLEO</name>